<name>A0A0X3WGR7_STRVO</name>
<dbReference type="PANTHER" id="PTHR43709:SF2">
    <property type="entry name" value="DUF453 DOMAIN PROTEIN (AFU_ORTHOLOGUE AFUA_6G00360)"/>
    <property type="match status" value="1"/>
</dbReference>
<keyword evidence="2" id="KW-0413">Isomerase</keyword>
<evidence type="ECO:0000313" key="4">
    <source>
        <dbReference type="Proteomes" id="UP000053413"/>
    </source>
</evidence>
<dbReference type="InterPro" id="IPR007400">
    <property type="entry name" value="PrpF-like"/>
</dbReference>
<dbReference type="GO" id="GO:0016853">
    <property type="term" value="F:isomerase activity"/>
    <property type="evidence" value="ECO:0007669"/>
    <property type="project" value="UniProtKB-KW"/>
</dbReference>
<comment type="caution">
    <text evidence="3">The sequence shown here is derived from an EMBL/GenBank/DDBJ whole genome shotgun (WGS) entry which is preliminary data.</text>
</comment>
<dbReference type="Pfam" id="PF04303">
    <property type="entry name" value="PrpF"/>
    <property type="match status" value="1"/>
</dbReference>
<comment type="similarity">
    <text evidence="1">Belongs to the PrpF family.</text>
</comment>
<dbReference type="OrthoDB" id="9779763at2"/>
<dbReference type="AlphaFoldDB" id="A0A0X3WGR7"/>
<dbReference type="Proteomes" id="UP000053413">
    <property type="component" value="Unassembled WGS sequence"/>
</dbReference>
<gene>
    <name evidence="3" type="ORF">ADL28_21400</name>
</gene>
<dbReference type="Gene3D" id="3.10.310.10">
    <property type="entry name" value="Diaminopimelate Epimerase, Chain A, domain 1"/>
    <property type="match status" value="2"/>
</dbReference>
<accession>A0A0X3WGR7</accession>
<organism evidence="3 4">
    <name type="scientific">Streptomyces violaceusniger</name>
    <dbReference type="NCBI Taxonomy" id="68280"/>
    <lineage>
        <taxon>Bacteria</taxon>
        <taxon>Bacillati</taxon>
        <taxon>Actinomycetota</taxon>
        <taxon>Actinomycetes</taxon>
        <taxon>Kitasatosporales</taxon>
        <taxon>Streptomycetaceae</taxon>
        <taxon>Streptomyces</taxon>
        <taxon>Streptomyces violaceusniger group</taxon>
    </lineage>
</organism>
<evidence type="ECO:0000256" key="1">
    <source>
        <dbReference type="ARBA" id="ARBA00007673"/>
    </source>
</evidence>
<protein>
    <submittedName>
        <fullName evidence="3">PrpF, AcnD-accessory</fullName>
    </submittedName>
</protein>
<dbReference type="PANTHER" id="PTHR43709">
    <property type="entry name" value="ACONITATE ISOMERASE-RELATED"/>
    <property type="match status" value="1"/>
</dbReference>
<dbReference type="SUPFAM" id="SSF54506">
    <property type="entry name" value="Diaminopimelate epimerase-like"/>
    <property type="match status" value="2"/>
</dbReference>
<dbReference type="RefSeq" id="WP_059145360.1">
    <property type="nucleotide sequence ID" value="NZ_LLZJ01000266.1"/>
</dbReference>
<dbReference type="EMBL" id="LLZJ01000266">
    <property type="protein sequence ID" value="KUL56059.1"/>
    <property type="molecule type" value="Genomic_DNA"/>
</dbReference>
<sequence>MLRLQGEMIRGGTSKCWIFDHRDVAATGVDVDALLLAAFNAADPRQIDGVGGASSTTSKAAVVQASTQAGVDVEYAFAQVGIGDERVEWASNCGNCATAVALYAVHHNLVPIASDTTTVRMLNINTGARLTGTIPTPAGVTPEEGTAVVPGTSAPGVPVLLGFQDPAGSTTGRALPTGRALDELTGPDGPVEASLVDAGAPAALFEAKAFGLDGTESLTAFATTVPALTLLRRQAALAMGLAREGDPVSHAVPKAGIVARPAAYRTTQGILVNQDEYDLAVRMVSMHAPHPAIGLTSAVALATAAATPGTLAHRVARQTADGTLRLGTPAGVVTTQAVPAPDGASPTVLLHRAARRIARAELLVPVLEGRPA</sequence>
<evidence type="ECO:0000256" key="2">
    <source>
        <dbReference type="ARBA" id="ARBA00023235"/>
    </source>
</evidence>
<evidence type="ECO:0000313" key="3">
    <source>
        <dbReference type="EMBL" id="KUL56059.1"/>
    </source>
</evidence>
<reference evidence="4" key="1">
    <citation type="submission" date="2015-10" db="EMBL/GenBank/DDBJ databases">
        <authorList>
            <person name="Ju K.-S."/>
            <person name="Doroghazi J.R."/>
            <person name="Metcalf W.W."/>
        </authorList>
    </citation>
    <scope>NUCLEOTIDE SEQUENCE [LARGE SCALE GENOMIC DNA]</scope>
    <source>
        <strain evidence="4">NRRL F-8817</strain>
    </source>
</reference>
<proteinExistence type="inferred from homology"/>